<sequence>MIISIYILSHINKDKIKNMKEPIPEGEKLMSKKIVSIFMSLIVAASLAGCGKSTDENSSNAKTANPTESANNTVTNEQAEGKWAQNYTLDETKKLYEEKLSKMKEITEELGVKYSSDEVIKKEDDKTITDKSIYFDNENPENNKIESMYYGLKIYGENLEEGVISLKLTLKFDGENAVKNNDLDLGKTSFAKYIAAFTGEADRDYSDINKEILEKLASGDTEVRINNTIDGLNEEILASKDCIFYKLSTKKYKFADAEMSME</sequence>
<protein>
    <submittedName>
        <fullName evidence="2">Uncharacterized protein</fullName>
    </submittedName>
</protein>
<feature type="compositionally biased region" description="Polar residues" evidence="1">
    <location>
        <begin position="56"/>
        <end position="78"/>
    </location>
</feature>
<feature type="region of interest" description="Disordered" evidence="1">
    <location>
        <begin position="53"/>
        <end position="82"/>
    </location>
</feature>
<dbReference type="EMBL" id="CACRTU010000009">
    <property type="protein sequence ID" value="VYT81182.1"/>
    <property type="molecule type" value="Genomic_DNA"/>
</dbReference>
<proteinExistence type="predicted"/>
<organism evidence="2">
    <name type="scientific">Clostridium butyricum</name>
    <dbReference type="NCBI Taxonomy" id="1492"/>
    <lineage>
        <taxon>Bacteria</taxon>
        <taxon>Bacillati</taxon>
        <taxon>Bacillota</taxon>
        <taxon>Clostridia</taxon>
        <taxon>Eubacteriales</taxon>
        <taxon>Clostridiaceae</taxon>
        <taxon>Clostridium</taxon>
    </lineage>
</organism>
<reference evidence="2" key="1">
    <citation type="submission" date="2019-11" db="EMBL/GenBank/DDBJ databases">
        <authorList>
            <person name="Feng L."/>
        </authorList>
    </citation>
    <scope>NUCLEOTIDE SEQUENCE</scope>
    <source>
        <strain evidence="2">CButyricumLFYP62</strain>
    </source>
</reference>
<name>A0A6N2ZX09_CLOBU</name>
<evidence type="ECO:0000256" key="1">
    <source>
        <dbReference type="SAM" id="MobiDB-lite"/>
    </source>
</evidence>
<gene>
    <name evidence="2" type="ORF">CBLFYP62_00802</name>
</gene>
<accession>A0A6N2ZX09</accession>
<evidence type="ECO:0000313" key="2">
    <source>
        <dbReference type="EMBL" id="VYT81182.1"/>
    </source>
</evidence>
<dbReference type="AlphaFoldDB" id="A0A6N2ZX09"/>